<gene>
    <name evidence="2" type="ORF">NDU88_003230</name>
</gene>
<evidence type="ECO:0000313" key="3">
    <source>
        <dbReference type="Proteomes" id="UP001066276"/>
    </source>
</evidence>
<organism evidence="2 3">
    <name type="scientific">Pleurodeles waltl</name>
    <name type="common">Iberian ribbed newt</name>
    <dbReference type="NCBI Taxonomy" id="8319"/>
    <lineage>
        <taxon>Eukaryota</taxon>
        <taxon>Metazoa</taxon>
        <taxon>Chordata</taxon>
        <taxon>Craniata</taxon>
        <taxon>Vertebrata</taxon>
        <taxon>Euteleostomi</taxon>
        <taxon>Amphibia</taxon>
        <taxon>Batrachia</taxon>
        <taxon>Caudata</taxon>
        <taxon>Salamandroidea</taxon>
        <taxon>Salamandridae</taxon>
        <taxon>Pleurodelinae</taxon>
        <taxon>Pleurodeles</taxon>
    </lineage>
</organism>
<reference evidence="2" key="1">
    <citation type="journal article" date="2022" name="bioRxiv">
        <title>Sequencing and chromosome-scale assembly of the giantPleurodeles waltlgenome.</title>
        <authorList>
            <person name="Brown T."/>
            <person name="Elewa A."/>
            <person name="Iarovenko S."/>
            <person name="Subramanian E."/>
            <person name="Araus A.J."/>
            <person name="Petzold A."/>
            <person name="Susuki M."/>
            <person name="Suzuki K.-i.T."/>
            <person name="Hayashi T."/>
            <person name="Toyoda A."/>
            <person name="Oliveira C."/>
            <person name="Osipova E."/>
            <person name="Leigh N.D."/>
            <person name="Simon A."/>
            <person name="Yun M.H."/>
        </authorList>
    </citation>
    <scope>NUCLEOTIDE SEQUENCE</scope>
    <source>
        <strain evidence="2">20211129_DDA</strain>
        <tissue evidence="2">Liver</tissue>
    </source>
</reference>
<dbReference type="EMBL" id="JANPWB010000002">
    <property type="protein sequence ID" value="KAJ1207840.1"/>
    <property type="molecule type" value="Genomic_DNA"/>
</dbReference>
<sequence length="339" mass="34880">MLKGRRSKDAACSQAASPVLACGAGDLRLCGALEVRCWGDLQLAAKEAVDATIEGIRQELTYSKPTLHLLCADISSGRQSKLAVARPGKETGPHPVSVWGPCEPRSHLLIISGGRHLCSPDLIRQQSGGGIQQALGPPLGPGLTGCYFLFSFSTSQPSALIRPQLGSSAAGLFFPCPPLSLPPGSSHLVARSADVASNRGGDPRGLQIKRAASGAQAASSFQAARPLGPVFRCGPSGRAPAPLPPTAASPQVVPLSVAVPGCGSRDRGVALPRGHLPPLLPPLVRSASWPGTPAGFIRPRHRFAAAGHRDSACGSHEPPGPQVPIQLVGERIAPPSPSN</sequence>
<comment type="caution">
    <text evidence="2">The sequence shown here is derived from an EMBL/GenBank/DDBJ whole genome shotgun (WGS) entry which is preliminary data.</text>
</comment>
<dbReference type="Proteomes" id="UP001066276">
    <property type="component" value="Chromosome 1_2"/>
</dbReference>
<evidence type="ECO:0000256" key="1">
    <source>
        <dbReference type="SAM" id="MobiDB-lite"/>
    </source>
</evidence>
<feature type="region of interest" description="Disordered" evidence="1">
    <location>
        <begin position="307"/>
        <end position="339"/>
    </location>
</feature>
<protein>
    <submittedName>
        <fullName evidence="2">Uncharacterized protein</fullName>
    </submittedName>
</protein>
<name>A0AAV7W6A7_PLEWA</name>
<accession>A0AAV7W6A7</accession>
<evidence type="ECO:0000313" key="2">
    <source>
        <dbReference type="EMBL" id="KAJ1207840.1"/>
    </source>
</evidence>
<keyword evidence="3" id="KW-1185">Reference proteome</keyword>
<dbReference type="AlphaFoldDB" id="A0AAV7W6A7"/>
<proteinExistence type="predicted"/>